<feature type="coiled-coil region" evidence="1">
    <location>
        <begin position="234"/>
        <end position="283"/>
    </location>
</feature>
<keyword evidence="1" id="KW-0175">Coiled coil</keyword>
<reference evidence="4" key="1">
    <citation type="submission" date="2022-01" db="EMBL/GenBank/DDBJ databases">
        <authorList>
            <person name="King R."/>
        </authorList>
    </citation>
    <scope>NUCLEOTIDE SEQUENCE</scope>
</reference>
<dbReference type="Proteomes" id="UP001153712">
    <property type="component" value="Chromosome 13"/>
</dbReference>
<accession>A0A9N9TNP9</accession>
<dbReference type="AlphaFoldDB" id="A0A9N9TNP9"/>
<dbReference type="Gene3D" id="1.10.10.60">
    <property type="entry name" value="Homeodomain-like"/>
    <property type="match status" value="1"/>
</dbReference>
<dbReference type="Pfam" id="PF13837">
    <property type="entry name" value="Myb_DNA-bind_4"/>
    <property type="match status" value="1"/>
</dbReference>
<dbReference type="OrthoDB" id="10065625at2759"/>
<feature type="region of interest" description="Disordered" evidence="2">
    <location>
        <begin position="199"/>
        <end position="226"/>
    </location>
</feature>
<proteinExistence type="predicted"/>
<protein>
    <recommendedName>
        <fullName evidence="3">Myb/SANT-like DNA-binding domain-containing protein</fullName>
    </recommendedName>
</protein>
<evidence type="ECO:0000256" key="1">
    <source>
        <dbReference type="SAM" id="Coils"/>
    </source>
</evidence>
<evidence type="ECO:0000313" key="5">
    <source>
        <dbReference type="Proteomes" id="UP001153712"/>
    </source>
</evidence>
<evidence type="ECO:0000256" key="2">
    <source>
        <dbReference type="SAM" id="MobiDB-lite"/>
    </source>
</evidence>
<evidence type="ECO:0000313" key="4">
    <source>
        <dbReference type="EMBL" id="CAG9857380.1"/>
    </source>
</evidence>
<dbReference type="InterPro" id="IPR044822">
    <property type="entry name" value="Myb_DNA-bind_4"/>
</dbReference>
<feature type="domain" description="Myb/SANT-like DNA-binding" evidence="3">
    <location>
        <begin position="68"/>
        <end position="157"/>
    </location>
</feature>
<evidence type="ECO:0000259" key="3">
    <source>
        <dbReference type="Pfam" id="PF13837"/>
    </source>
</evidence>
<organism evidence="4 5">
    <name type="scientific">Phyllotreta striolata</name>
    <name type="common">Striped flea beetle</name>
    <name type="synonym">Crioceris striolata</name>
    <dbReference type="NCBI Taxonomy" id="444603"/>
    <lineage>
        <taxon>Eukaryota</taxon>
        <taxon>Metazoa</taxon>
        <taxon>Ecdysozoa</taxon>
        <taxon>Arthropoda</taxon>
        <taxon>Hexapoda</taxon>
        <taxon>Insecta</taxon>
        <taxon>Pterygota</taxon>
        <taxon>Neoptera</taxon>
        <taxon>Endopterygota</taxon>
        <taxon>Coleoptera</taxon>
        <taxon>Polyphaga</taxon>
        <taxon>Cucujiformia</taxon>
        <taxon>Chrysomeloidea</taxon>
        <taxon>Chrysomelidae</taxon>
        <taxon>Galerucinae</taxon>
        <taxon>Alticini</taxon>
        <taxon>Phyllotreta</taxon>
    </lineage>
</organism>
<dbReference type="EMBL" id="OU900106">
    <property type="protein sequence ID" value="CAG9857380.1"/>
    <property type="molecule type" value="Genomic_DNA"/>
</dbReference>
<gene>
    <name evidence="4" type="ORF">PHYEVI_LOCUS3785</name>
</gene>
<name>A0A9N9TNP9_PHYSR</name>
<sequence length="291" mass="33088">MADHPIHAAKRLFLDPPETVSTGLCLVEMESNAVLDVTNEVILCGNKENLVFPEGPSTSSNTTNAIFSWSHENTLLLIELFGKYRQSVGSFQMKSLKHMFLKIAEEMRKTTGSNVAAGNCENRWKVLERNYKKFLDNSNQTGRGRKTFEYASHMNDILGKKRNISPLKLLCANQIDVLAEVHTQPSQGETIEVRPNVEVVGPPTGPSAPSQTPRIKNEGKRSKQGMLHNIRCDRREYYQKRLNIEEKKLQLEEKKLEEKVKKNKLLQEQNRLLEERNNLLKDAGCGCKILE</sequence>
<keyword evidence="5" id="KW-1185">Reference proteome</keyword>